<dbReference type="STRING" id="1817895.AUJ95_00385"/>
<dbReference type="GO" id="GO:0006412">
    <property type="term" value="P:translation"/>
    <property type="evidence" value="ECO:0007669"/>
    <property type="project" value="UniProtKB-UniRule"/>
</dbReference>
<organism evidence="7 8">
    <name type="scientific">Candidatus Desantisbacteria bacterium CG2_30_40_21</name>
    <dbReference type="NCBI Taxonomy" id="1817895"/>
    <lineage>
        <taxon>Bacteria</taxon>
        <taxon>Candidatus Desantisiibacteriota</taxon>
    </lineage>
</organism>
<dbReference type="InterPro" id="IPR023574">
    <property type="entry name" value="Ribosomal_uL4_dom_sf"/>
</dbReference>
<dbReference type="GO" id="GO:0005840">
    <property type="term" value="C:ribosome"/>
    <property type="evidence" value="ECO:0007669"/>
    <property type="project" value="UniProtKB-KW"/>
</dbReference>
<name>A0A1J5E554_9BACT</name>
<dbReference type="GO" id="GO:0003735">
    <property type="term" value="F:structural constituent of ribosome"/>
    <property type="evidence" value="ECO:0007669"/>
    <property type="project" value="InterPro"/>
</dbReference>
<dbReference type="Gene3D" id="3.40.1370.10">
    <property type="match status" value="1"/>
</dbReference>
<comment type="caution">
    <text evidence="7">The sequence shown here is derived from an EMBL/GenBank/DDBJ whole genome shotgun (WGS) entry which is preliminary data.</text>
</comment>
<dbReference type="HAMAP" id="MF_01328_B">
    <property type="entry name" value="Ribosomal_uL4_B"/>
    <property type="match status" value="1"/>
</dbReference>
<evidence type="ECO:0000256" key="2">
    <source>
        <dbReference type="ARBA" id="ARBA00022980"/>
    </source>
</evidence>
<dbReference type="EMBL" id="MNYI01000013">
    <property type="protein sequence ID" value="OIP43540.1"/>
    <property type="molecule type" value="Genomic_DNA"/>
</dbReference>
<dbReference type="SUPFAM" id="SSF52166">
    <property type="entry name" value="Ribosomal protein L4"/>
    <property type="match status" value="1"/>
</dbReference>
<reference evidence="7 8" key="1">
    <citation type="journal article" date="2016" name="Environ. Microbiol.">
        <title>Genomic resolution of a cold subsurface aquifer community provides metabolic insights for novel microbes adapted to high CO concentrations.</title>
        <authorList>
            <person name="Probst A.J."/>
            <person name="Castelle C.J."/>
            <person name="Singh A."/>
            <person name="Brown C.T."/>
            <person name="Anantharaman K."/>
            <person name="Sharon I."/>
            <person name="Hug L.A."/>
            <person name="Burstein D."/>
            <person name="Emerson J.B."/>
            <person name="Thomas B.C."/>
            <person name="Banfield J.F."/>
        </authorList>
    </citation>
    <scope>NUCLEOTIDE SEQUENCE [LARGE SCALE GENOMIC DNA]</scope>
    <source>
        <strain evidence="7">CG2_30_40_21</strain>
    </source>
</reference>
<gene>
    <name evidence="5" type="primary">rplD</name>
    <name evidence="7" type="ORF">AUJ95_00385</name>
</gene>
<dbReference type="InterPro" id="IPR013005">
    <property type="entry name" value="Ribosomal_uL4-like"/>
</dbReference>
<sequence>MPKVDLYNVEGEVIGEIELPCAIFGHKGSKAVVYEAIKAHRNNCRQGTASAKTRGEVIGGGKKPFKQKGTGNARQGSSRSPVLRGGGVVFPPKPRDYSIKLSPKVRRAALYTVLSDKVREGNLRVVDSLSLDNLKTSRMVQIFNKLKLNKPLLVLGERDENVLLSTRNIPYTNCLKFENLYAYEVLRHPMMLITRDAIDRLSKVDEVVNHV</sequence>
<keyword evidence="5" id="KW-0694">RNA-binding</keyword>
<feature type="region of interest" description="Disordered" evidence="6">
    <location>
        <begin position="48"/>
        <end position="85"/>
    </location>
</feature>
<comment type="subunit">
    <text evidence="5">Part of the 50S ribosomal subunit.</text>
</comment>
<comment type="function">
    <text evidence="5">One of the primary rRNA binding proteins, this protein initially binds near the 5'-end of the 23S rRNA. It is important during the early stages of 50S assembly. It makes multiple contacts with different domains of the 23S rRNA in the assembled 50S subunit and ribosome.</text>
</comment>
<dbReference type="PANTHER" id="PTHR10746:SF6">
    <property type="entry name" value="LARGE RIBOSOMAL SUBUNIT PROTEIN UL4M"/>
    <property type="match status" value="1"/>
</dbReference>
<dbReference type="NCBIfam" id="TIGR03953">
    <property type="entry name" value="rplD_bact"/>
    <property type="match status" value="1"/>
</dbReference>
<comment type="similarity">
    <text evidence="1 5">Belongs to the universal ribosomal protein uL4 family.</text>
</comment>
<dbReference type="Proteomes" id="UP000183085">
    <property type="component" value="Unassembled WGS sequence"/>
</dbReference>
<protein>
    <recommendedName>
        <fullName evidence="4 5">Large ribosomal subunit protein uL4</fullName>
    </recommendedName>
</protein>
<comment type="function">
    <text evidence="5">Forms part of the polypeptide exit tunnel.</text>
</comment>
<evidence type="ECO:0000313" key="8">
    <source>
        <dbReference type="Proteomes" id="UP000183085"/>
    </source>
</evidence>
<evidence type="ECO:0000256" key="5">
    <source>
        <dbReference type="HAMAP-Rule" id="MF_01328"/>
    </source>
</evidence>
<evidence type="ECO:0000313" key="7">
    <source>
        <dbReference type="EMBL" id="OIP43540.1"/>
    </source>
</evidence>
<dbReference type="PANTHER" id="PTHR10746">
    <property type="entry name" value="50S RIBOSOMAL PROTEIN L4"/>
    <property type="match status" value="1"/>
</dbReference>
<dbReference type="InterPro" id="IPR002136">
    <property type="entry name" value="Ribosomal_uL4"/>
</dbReference>
<feature type="compositionally biased region" description="Polar residues" evidence="6">
    <location>
        <begin position="69"/>
        <end position="80"/>
    </location>
</feature>
<keyword evidence="2 5" id="KW-0689">Ribosomal protein</keyword>
<dbReference type="Pfam" id="PF00573">
    <property type="entry name" value="Ribosomal_L4"/>
    <property type="match status" value="1"/>
</dbReference>
<evidence type="ECO:0000256" key="3">
    <source>
        <dbReference type="ARBA" id="ARBA00023274"/>
    </source>
</evidence>
<dbReference type="GO" id="GO:1990904">
    <property type="term" value="C:ribonucleoprotein complex"/>
    <property type="evidence" value="ECO:0007669"/>
    <property type="project" value="UniProtKB-KW"/>
</dbReference>
<evidence type="ECO:0000256" key="6">
    <source>
        <dbReference type="SAM" id="MobiDB-lite"/>
    </source>
</evidence>
<dbReference type="GO" id="GO:0019843">
    <property type="term" value="F:rRNA binding"/>
    <property type="evidence" value="ECO:0007669"/>
    <property type="project" value="UniProtKB-UniRule"/>
</dbReference>
<keyword evidence="5" id="KW-0699">rRNA-binding</keyword>
<keyword evidence="3 5" id="KW-0687">Ribonucleoprotein</keyword>
<dbReference type="AlphaFoldDB" id="A0A1J5E554"/>
<evidence type="ECO:0000256" key="1">
    <source>
        <dbReference type="ARBA" id="ARBA00010528"/>
    </source>
</evidence>
<proteinExistence type="inferred from homology"/>
<evidence type="ECO:0000256" key="4">
    <source>
        <dbReference type="ARBA" id="ARBA00035244"/>
    </source>
</evidence>
<accession>A0A1J5E554</accession>